<organism evidence="9 10">
    <name type="scientific">Cercospora zeae-maydis SCOH1-5</name>
    <dbReference type="NCBI Taxonomy" id="717836"/>
    <lineage>
        <taxon>Eukaryota</taxon>
        <taxon>Fungi</taxon>
        <taxon>Dikarya</taxon>
        <taxon>Ascomycota</taxon>
        <taxon>Pezizomycotina</taxon>
        <taxon>Dothideomycetes</taxon>
        <taxon>Dothideomycetidae</taxon>
        <taxon>Mycosphaerellales</taxon>
        <taxon>Mycosphaerellaceae</taxon>
        <taxon>Cercospora</taxon>
    </lineage>
</organism>
<dbReference type="Proteomes" id="UP000799539">
    <property type="component" value="Unassembled WGS sequence"/>
</dbReference>
<feature type="transmembrane region" description="Helical" evidence="7">
    <location>
        <begin position="86"/>
        <end position="116"/>
    </location>
</feature>
<feature type="transmembrane region" description="Helical" evidence="7">
    <location>
        <begin position="123"/>
        <end position="145"/>
    </location>
</feature>
<protein>
    <recommendedName>
        <fullName evidence="8">Rhodopsin domain-containing protein</fullName>
    </recommendedName>
</protein>
<feature type="region of interest" description="Disordered" evidence="6">
    <location>
        <begin position="396"/>
        <end position="483"/>
    </location>
</feature>
<proteinExistence type="inferred from homology"/>
<feature type="transmembrane region" description="Helical" evidence="7">
    <location>
        <begin position="46"/>
        <end position="66"/>
    </location>
</feature>
<sequence length="483" mass="52001">MGATAVDNQRVGNIIAVAISLSAVWISVSLQAWIRMLVTKNVGRDDAFLLGAALLFSGYCMAVMLMTTNGVALSAGKDITILPNAVISMVLSSFGFYMATMIVLKISVAIFFLRFLTRIWQRWIIIGIVILNAINGIFVLTSMLFSCGGPRQYMGIGTKGSCLPPTTNYALQLEGCIINGITNWVFVILPVILLVRLPMVPLLKICTGLVLILACCASTVSLVRIKYIGDVKPGPELFVTAVNLCICTTAECGLGITAASAATLRPLFRKLDDPELEPIASPSLLASKPRHMVASSFYSTYIDGYYGNAETESQHQPSRPEFISRFSEWSTTSVASAHPNSKVNKPKISASRSPSIRTPPPPTCREIPTPPVPALPALLPQSPFPSPKVFYAKNKKLTLKNDSRRAHPPPRPPPPDEERNNPAAAATPATAGASPPHPPPPPPPPRTQPFALAYRLSSSPPAASFHRTSEQNRDQVAVGLGWV</sequence>
<dbReference type="PANTHER" id="PTHR33048:SF96">
    <property type="entry name" value="INTEGRAL MEMBRANE PROTEIN"/>
    <property type="match status" value="1"/>
</dbReference>
<feature type="transmembrane region" description="Helical" evidence="7">
    <location>
        <begin position="237"/>
        <end position="261"/>
    </location>
</feature>
<evidence type="ECO:0000256" key="5">
    <source>
        <dbReference type="ARBA" id="ARBA00038359"/>
    </source>
</evidence>
<evidence type="ECO:0000256" key="6">
    <source>
        <dbReference type="SAM" id="MobiDB-lite"/>
    </source>
</evidence>
<keyword evidence="3 7" id="KW-1133">Transmembrane helix</keyword>
<dbReference type="InterPro" id="IPR052337">
    <property type="entry name" value="SAT4-like"/>
</dbReference>
<evidence type="ECO:0000256" key="2">
    <source>
        <dbReference type="ARBA" id="ARBA00022692"/>
    </source>
</evidence>
<evidence type="ECO:0000313" key="10">
    <source>
        <dbReference type="Proteomes" id="UP000799539"/>
    </source>
</evidence>
<reference evidence="9" key="1">
    <citation type="journal article" date="2020" name="Stud. Mycol.">
        <title>101 Dothideomycetes genomes: a test case for predicting lifestyles and emergence of pathogens.</title>
        <authorList>
            <person name="Haridas S."/>
            <person name="Albert R."/>
            <person name="Binder M."/>
            <person name="Bloem J."/>
            <person name="Labutti K."/>
            <person name="Salamov A."/>
            <person name="Andreopoulos B."/>
            <person name="Baker S."/>
            <person name="Barry K."/>
            <person name="Bills G."/>
            <person name="Bluhm B."/>
            <person name="Cannon C."/>
            <person name="Castanera R."/>
            <person name="Culley D."/>
            <person name="Daum C."/>
            <person name="Ezra D."/>
            <person name="Gonzalez J."/>
            <person name="Henrissat B."/>
            <person name="Kuo A."/>
            <person name="Liang C."/>
            <person name="Lipzen A."/>
            <person name="Lutzoni F."/>
            <person name="Magnuson J."/>
            <person name="Mondo S."/>
            <person name="Nolan M."/>
            <person name="Ohm R."/>
            <person name="Pangilinan J."/>
            <person name="Park H.-J."/>
            <person name="Ramirez L."/>
            <person name="Alfaro M."/>
            <person name="Sun H."/>
            <person name="Tritt A."/>
            <person name="Yoshinaga Y."/>
            <person name="Zwiers L.-H."/>
            <person name="Turgeon B."/>
            <person name="Goodwin S."/>
            <person name="Spatafora J."/>
            <person name="Crous P."/>
            <person name="Grigoriev I."/>
        </authorList>
    </citation>
    <scope>NUCLEOTIDE SEQUENCE</scope>
    <source>
        <strain evidence="9">SCOH1-5</strain>
    </source>
</reference>
<keyword evidence="4 7" id="KW-0472">Membrane</keyword>
<evidence type="ECO:0000256" key="7">
    <source>
        <dbReference type="SAM" id="Phobius"/>
    </source>
</evidence>
<evidence type="ECO:0000256" key="1">
    <source>
        <dbReference type="ARBA" id="ARBA00004141"/>
    </source>
</evidence>
<feature type="domain" description="Rhodopsin" evidence="8">
    <location>
        <begin position="32"/>
        <end position="270"/>
    </location>
</feature>
<dbReference type="PANTHER" id="PTHR33048">
    <property type="entry name" value="PTH11-LIKE INTEGRAL MEMBRANE PROTEIN (AFU_ORTHOLOGUE AFUA_5G11245)"/>
    <property type="match status" value="1"/>
</dbReference>
<gene>
    <name evidence="9" type="ORF">CERZMDRAFT_100726</name>
</gene>
<feature type="compositionally biased region" description="Pro residues" evidence="6">
    <location>
        <begin position="357"/>
        <end position="374"/>
    </location>
</feature>
<feature type="transmembrane region" description="Helical" evidence="7">
    <location>
        <begin position="177"/>
        <end position="195"/>
    </location>
</feature>
<feature type="transmembrane region" description="Helical" evidence="7">
    <location>
        <begin position="14"/>
        <end position="34"/>
    </location>
</feature>
<feature type="compositionally biased region" description="Low complexity" evidence="6">
    <location>
        <begin position="421"/>
        <end position="434"/>
    </location>
</feature>
<dbReference type="OrthoDB" id="4682787at2759"/>
<accession>A0A6A6F5T4</accession>
<name>A0A6A6F5T4_9PEZI</name>
<feature type="transmembrane region" description="Helical" evidence="7">
    <location>
        <begin position="202"/>
        <end position="225"/>
    </location>
</feature>
<feature type="region of interest" description="Disordered" evidence="6">
    <location>
        <begin position="334"/>
        <end position="380"/>
    </location>
</feature>
<feature type="compositionally biased region" description="Pro residues" evidence="6">
    <location>
        <begin position="435"/>
        <end position="447"/>
    </location>
</feature>
<dbReference type="EMBL" id="ML992688">
    <property type="protein sequence ID" value="KAF2209212.1"/>
    <property type="molecule type" value="Genomic_DNA"/>
</dbReference>
<evidence type="ECO:0000259" key="8">
    <source>
        <dbReference type="Pfam" id="PF20684"/>
    </source>
</evidence>
<dbReference type="InterPro" id="IPR049326">
    <property type="entry name" value="Rhodopsin_dom_fungi"/>
</dbReference>
<comment type="subcellular location">
    <subcellularLocation>
        <location evidence="1">Membrane</location>
        <topology evidence="1">Multi-pass membrane protein</topology>
    </subcellularLocation>
</comment>
<evidence type="ECO:0000256" key="4">
    <source>
        <dbReference type="ARBA" id="ARBA00023136"/>
    </source>
</evidence>
<keyword evidence="10" id="KW-1185">Reference proteome</keyword>
<dbReference type="AlphaFoldDB" id="A0A6A6F5T4"/>
<comment type="similarity">
    <text evidence="5">Belongs to the SAT4 family.</text>
</comment>
<keyword evidence="2 7" id="KW-0812">Transmembrane</keyword>
<evidence type="ECO:0000313" key="9">
    <source>
        <dbReference type="EMBL" id="KAF2209212.1"/>
    </source>
</evidence>
<feature type="compositionally biased region" description="Polar residues" evidence="6">
    <location>
        <begin position="334"/>
        <end position="343"/>
    </location>
</feature>
<dbReference type="Pfam" id="PF20684">
    <property type="entry name" value="Fung_rhodopsin"/>
    <property type="match status" value="1"/>
</dbReference>
<dbReference type="GO" id="GO:0016020">
    <property type="term" value="C:membrane"/>
    <property type="evidence" value="ECO:0007669"/>
    <property type="project" value="UniProtKB-SubCell"/>
</dbReference>
<evidence type="ECO:0000256" key="3">
    <source>
        <dbReference type="ARBA" id="ARBA00022989"/>
    </source>
</evidence>